<evidence type="ECO:0000313" key="2">
    <source>
        <dbReference type="Proteomes" id="UP000005536"/>
    </source>
</evidence>
<proteinExistence type="predicted"/>
<dbReference type="AlphaFoldDB" id="D4DP13"/>
<reference evidence="1 2" key="1">
    <citation type="submission" date="2010-02" db="EMBL/GenBank/DDBJ databases">
        <authorList>
            <person name="Weinstock G."/>
            <person name="Sodergren E."/>
            <person name="Clifton S."/>
            <person name="Fulton L."/>
            <person name="Fulton B."/>
            <person name="Courtney L."/>
            <person name="Fronick C."/>
            <person name="Harrison M."/>
            <person name="Strong C."/>
            <person name="Farmer C."/>
            <person name="Delahaunty K."/>
            <person name="Markovic C."/>
            <person name="Hall O."/>
            <person name="Minx P."/>
            <person name="Tomlinson C."/>
            <person name="Mitreva M."/>
            <person name="Nelson J."/>
            <person name="Hou S."/>
            <person name="Wollam A."/>
            <person name="Pepin K.H."/>
            <person name="Johnson M."/>
            <person name="Bhonagiri V."/>
            <person name="Zhang X."/>
            <person name="Suruliraj S."/>
            <person name="Warren W."/>
            <person name="Chinwalla A."/>
            <person name="Mardis E.R."/>
            <person name="Wilson R.K."/>
        </authorList>
    </citation>
    <scope>NUCLEOTIDE SEQUENCE [LARGE SCALE GENOMIC DNA]</scope>
    <source>
        <strain evidence="1 2">ATCC 29315</strain>
    </source>
</reference>
<dbReference type="Proteomes" id="UP000005536">
    <property type="component" value="Unassembled WGS sequence"/>
</dbReference>
<name>D4DP13_NEIEG</name>
<evidence type="ECO:0000313" key="1">
    <source>
        <dbReference type="EMBL" id="EFE50421.1"/>
    </source>
</evidence>
<gene>
    <name evidence="1" type="ORF">NEIELOOT_00797</name>
</gene>
<protein>
    <submittedName>
        <fullName evidence="1">Uncharacterized protein</fullName>
    </submittedName>
</protein>
<dbReference type="EMBL" id="ADBF01000019">
    <property type="protein sequence ID" value="EFE50421.1"/>
    <property type="molecule type" value="Genomic_DNA"/>
</dbReference>
<accession>D4DP13</accession>
<organism evidence="1 2">
    <name type="scientific">Neisseria elongata subsp. glycolytica ATCC 29315</name>
    <dbReference type="NCBI Taxonomy" id="546263"/>
    <lineage>
        <taxon>Bacteria</taxon>
        <taxon>Pseudomonadati</taxon>
        <taxon>Pseudomonadota</taxon>
        <taxon>Betaproteobacteria</taxon>
        <taxon>Neisseriales</taxon>
        <taxon>Neisseriaceae</taxon>
        <taxon>Neisseria</taxon>
    </lineage>
</organism>
<sequence>MCCNAAVCSFGFISVSVGRPECFSILGRNTEKDWDGLRHQRPSEKAIL</sequence>
<comment type="caution">
    <text evidence="1">The sequence shown here is derived from an EMBL/GenBank/DDBJ whole genome shotgun (WGS) entry which is preliminary data.</text>
</comment>